<keyword evidence="4" id="KW-0547">Nucleotide-binding</keyword>
<dbReference type="InterPro" id="IPR002316">
    <property type="entry name" value="Pro-tRNA-ligase_IIa"/>
</dbReference>
<accession>A0A2M8EQ04</accession>
<dbReference type="PANTHER" id="PTHR42753:SF2">
    <property type="entry name" value="PROLINE--TRNA LIGASE"/>
    <property type="match status" value="1"/>
</dbReference>
<dbReference type="Gene3D" id="3.30.930.10">
    <property type="entry name" value="Bira Bifunctional Protein, Domain 2"/>
    <property type="match status" value="1"/>
</dbReference>
<dbReference type="InterPro" id="IPR002314">
    <property type="entry name" value="aa-tRNA-synt_IIb"/>
</dbReference>
<dbReference type="EC" id="6.1.1.15" evidence="1"/>
<reference evidence="12" key="1">
    <citation type="submission" date="2017-09" db="EMBL/GenBank/DDBJ databases">
        <title>Depth-based differentiation of microbial function through sediment-hosted aquifers and enrichment of novel symbionts in the deep terrestrial subsurface.</title>
        <authorList>
            <person name="Probst A.J."/>
            <person name="Ladd B."/>
            <person name="Jarett J.K."/>
            <person name="Geller-Mcgrath D.E."/>
            <person name="Sieber C.M.K."/>
            <person name="Emerson J.B."/>
            <person name="Anantharaman K."/>
            <person name="Thomas B.C."/>
            <person name="Malmstrom R."/>
            <person name="Stieglmeier M."/>
            <person name="Klingl A."/>
            <person name="Woyke T."/>
            <person name="Ryan C.M."/>
            <person name="Banfield J.F."/>
        </authorList>
    </citation>
    <scope>NUCLEOTIDE SEQUENCE [LARGE SCALE GENOMIC DNA]</scope>
</reference>
<evidence type="ECO:0000256" key="1">
    <source>
        <dbReference type="ARBA" id="ARBA00012831"/>
    </source>
</evidence>
<dbReference type="GO" id="GO:0006433">
    <property type="term" value="P:prolyl-tRNA aminoacylation"/>
    <property type="evidence" value="ECO:0007669"/>
    <property type="project" value="InterPro"/>
</dbReference>
<evidence type="ECO:0000256" key="9">
    <source>
        <dbReference type="ARBA" id="ARBA00047671"/>
    </source>
</evidence>
<protein>
    <recommendedName>
        <fullName evidence="2">Proline--tRNA ligase</fullName>
        <ecNumber evidence="1">6.1.1.15</ecNumber>
    </recommendedName>
    <alternativeName>
        <fullName evidence="8">Prolyl-tRNA synthetase</fullName>
    </alternativeName>
</protein>
<dbReference type="GO" id="GO:0005829">
    <property type="term" value="C:cytosol"/>
    <property type="evidence" value="ECO:0007669"/>
    <property type="project" value="TreeGrafter"/>
</dbReference>
<dbReference type="Proteomes" id="UP000230251">
    <property type="component" value="Unassembled WGS sequence"/>
</dbReference>
<evidence type="ECO:0000256" key="3">
    <source>
        <dbReference type="ARBA" id="ARBA00022598"/>
    </source>
</evidence>
<evidence type="ECO:0000259" key="10">
    <source>
        <dbReference type="PROSITE" id="PS50862"/>
    </source>
</evidence>
<dbReference type="GO" id="GO:0005524">
    <property type="term" value="F:ATP binding"/>
    <property type="evidence" value="ECO:0007669"/>
    <property type="project" value="UniProtKB-KW"/>
</dbReference>
<evidence type="ECO:0000256" key="5">
    <source>
        <dbReference type="ARBA" id="ARBA00022840"/>
    </source>
</evidence>
<dbReference type="InterPro" id="IPR006195">
    <property type="entry name" value="aa-tRNA-synth_II"/>
</dbReference>
<keyword evidence="3" id="KW-0436">Ligase</keyword>
<evidence type="ECO:0000256" key="6">
    <source>
        <dbReference type="ARBA" id="ARBA00022917"/>
    </source>
</evidence>
<dbReference type="Pfam" id="PF03129">
    <property type="entry name" value="HGTP_anticodon"/>
    <property type="match status" value="1"/>
</dbReference>
<dbReference type="CDD" id="cd00861">
    <property type="entry name" value="ProRS_anticodon_short"/>
    <property type="match status" value="1"/>
</dbReference>
<dbReference type="Pfam" id="PF00587">
    <property type="entry name" value="tRNA-synt_2b"/>
    <property type="match status" value="1"/>
</dbReference>
<comment type="caution">
    <text evidence="11">The sequence shown here is derived from an EMBL/GenBank/DDBJ whole genome shotgun (WGS) entry which is preliminary data.</text>
</comment>
<dbReference type="SUPFAM" id="SSF55681">
    <property type="entry name" value="Class II aaRS and biotin synthetases"/>
    <property type="match status" value="1"/>
</dbReference>
<dbReference type="AlphaFoldDB" id="A0A2M8EQ04"/>
<keyword evidence="6" id="KW-0648">Protein biosynthesis</keyword>
<evidence type="ECO:0000256" key="2">
    <source>
        <dbReference type="ARBA" id="ARBA00019110"/>
    </source>
</evidence>
<dbReference type="InterPro" id="IPR045864">
    <property type="entry name" value="aa-tRNA-synth_II/BPL/LPL"/>
</dbReference>
<dbReference type="Gene3D" id="3.40.50.800">
    <property type="entry name" value="Anticodon-binding domain"/>
    <property type="match status" value="1"/>
</dbReference>
<evidence type="ECO:0000313" key="11">
    <source>
        <dbReference type="EMBL" id="PJC24819.1"/>
    </source>
</evidence>
<dbReference type="SUPFAM" id="SSF52954">
    <property type="entry name" value="Class II aaRS ABD-related"/>
    <property type="match status" value="1"/>
</dbReference>
<dbReference type="PANTHER" id="PTHR42753">
    <property type="entry name" value="MITOCHONDRIAL RIBOSOME PROTEIN L39/PROLYL-TRNA LIGASE FAMILY MEMBER"/>
    <property type="match status" value="1"/>
</dbReference>
<dbReference type="PRINTS" id="PR01046">
    <property type="entry name" value="TRNASYNTHPRO"/>
</dbReference>
<sequence length="417" mass="46932">MKQSQLFTRTSKEAPADAESANAKYLVQAGFVDQLTAGVYTYLPLGLRVLRKIQNIVREEIDAIGGQEILMPGLTPKKVWEDTGRWDSIDVLFRLEGAGNKEYALAATAEDIVTPLIKQFAQSYKDFPVLVYQISDKFRNELRAKSGILRGREFNMKDLYSFHLTQEGFDEFYEVAKGAYLKVYERCGLQAIVTKASGGDFTKKFSHEFQVETEAGEDTIYIDKETGEASNKEVVEEADWDNTDKYEIKKTIEVGNIFPLESRFSNAIDFKVPDENDHQTEIIMGSYGIGPSRVMGSIVEVMHDDRGIIWPKSVAPFAVHLISLSSKTDQKKIDGEAERIYKELTKSRVEVLWDDRADVSAGAKFADSDLIGIPLRLVVSDKTLDQDSVEWKERASTEMEMVGLGDIKAKVEDWAQA</sequence>
<keyword evidence="5" id="KW-0067">ATP-binding</keyword>
<dbReference type="EMBL" id="PFSI01000016">
    <property type="protein sequence ID" value="PJC24819.1"/>
    <property type="molecule type" value="Genomic_DNA"/>
</dbReference>
<gene>
    <name evidence="11" type="ORF">CO057_00810</name>
</gene>
<organism evidence="11 12">
    <name type="scientific">Candidatus Uhrbacteria bacterium CG_4_9_14_0_2_um_filter_41_50</name>
    <dbReference type="NCBI Taxonomy" id="1975031"/>
    <lineage>
        <taxon>Bacteria</taxon>
        <taxon>Candidatus Uhriibacteriota</taxon>
    </lineage>
</organism>
<evidence type="ECO:0000256" key="7">
    <source>
        <dbReference type="ARBA" id="ARBA00023146"/>
    </source>
</evidence>
<comment type="catalytic activity">
    <reaction evidence="9">
        <text>tRNA(Pro) + L-proline + ATP = L-prolyl-tRNA(Pro) + AMP + diphosphate</text>
        <dbReference type="Rhea" id="RHEA:14305"/>
        <dbReference type="Rhea" id="RHEA-COMP:9700"/>
        <dbReference type="Rhea" id="RHEA-COMP:9702"/>
        <dbReference type="ChEBI" id="CHEBI:30616"/>
        <dbReference type="ChEBI" id="CHEBI:33019"/>
        <dbReference type="ChEBI" id="CHEBI:60039"/>
        <dbReference type="ChEBI" id="CHEBI:78442"/>
        <dbReference type="ChEBI" id="CHEBI:78532"/>
        <dbReference type="ChEBI" id="CHEBI:456215"/>
        <dbReference type="EC" id="6.1.1.15"/>
    </reaction>
</comment>
<dbReference type="InterPro" id="IPR004154">
    <property type="entry name" value="Anticodon-bd"/>
</dbReference>
<proteinExistence type="predicted"/>
<dbReference type="InterPro" id="IPR044140">
    <property type="entry name" value="ProRS_anticodon_short"/>
</dbReference>
<dbReference type="GO" id="GO:0004827">
    <property type="term" value="F:proline-tRNA ligase activity"/>
    <property type="evidence" value="ECO:0007669"/>
    <property type="project" value="UniProtKB-EC"/>
</dbReference>
<dbReference type="PROSITE" id="PS50862">
    <property type="entry name" value="AA_TRNA_LIGASE_II"/>
    <property type="match status" value="1"/>
</dbReference>
<dbReference type="InterPro" id="IPR050062">
    <property type="entry name" value="Pro-tRNA_synthetase"/>
</dbReference>
<evidence type="ECO:0000256" key="8">
    <source>
        <dbReference type="ARBA" id="ARBA00029731"/>
    </source>
</evidence>
<dbReference type="InterPro" id="IPR036621">
    <property type="entry name" value="Anticodon-bd_dom_sf"/>
</dbReference>
<feature type="domain" description="Aminoacyl-transfer RNA synthetases class-II family profile" evidence="10">
    <location>
        <begin position="38"/>
        <end position="311"/>
    </location>
</feature>
<keyword evidence="7" id="KW-0030">Aminoacyl-tRNA synthetase</keyword>
<evidence type="ECO:0000256" key="4">
    <source>
        <dbReference type="ARBA" id="ARBA00022741"/>
    </source>
</evidence>
<name>A0A2M8EQ04_9BACT</name>
<evidence type="ECO:0000313" key="12">
    <source>
        <dbReference type="Proteomes" id="UP000230251"/>
    </source>
</evidence>